<reference evidence="7" key="1">
    <citation type="submission" date="2020-05" db="UniProtKB">
        <authorList>
            <consortium name="EnsemblMetazoa"/>
        </authorList>
    </citation>
    <scope>IDENTIFICATION</scope>
    <source>
        <strain evidence="7">FUMOZ</strain>
    </source>
</reference>
<dbReference type="GO" id="GO:0000045">
    <property type="term" value="P:autophagosome assembly"/>
    <property type="evidence" value="ECO:0007669"/>
    <property type="project" value="TreeGrafter"/>
</dbReference>
<dbReference type="Gene3D" id="3.30.1460.50">
    <property type="match status" value="1"/>
</dbReference>
<keyword evidence="4" id="KW-0833">Ubl conjugation pathway</keyword>
<dbReference type="GO" id="GO:0032446">
    <property type="term" value="P:protein modification by small protein conjugation"/>
    <property type="evidence" value="ECO:0007669"/>
    <property type="project" value="TreeGrafter"/>
</dbReference>
<protein>
    <recommendedName>
        <fullName evidence="2">Ubiquitin-like-conjugating enzyme ATG10</fullName>
    </recommendedName>
    <alternativeName>
        <fullName evidence="6">Autophagy-related protein 10</fullName>
    </alternativeName>
</protein>
<proteinExistence type="inferred from homology"/>
<evidence type="ECO:0000256" key="1">
    <source>
        <dbReference type="ARBA" id="ARBA00005696"/>
    </source>
</evidence>
<evidence type="ECO:0000256" key="4">
    <source>
        <dbReference type="ARBA" id="ARBA00022786"/>
    </source>
</evidence>
<evidence type="ECO:0000313" key="7">
    <source>
        <dbReference type="EnsemblMetazoa" id="AFUN006068-PA"/>
    </source>
</evidence>
<organism evidence="7">
    <name type="scientific">Anopheles funestus</name>
    <name type="common">African malaria mosquito</name>
    <dbReference type="NCBI Taxonomy" id="62324"/>
    <lineage>
        <taxon>Eukaryota</taxon>
        <taxon>Metazoa</taxon>
        <taxon>Ecdysozoa</taxon>
        <taxon>Arthropoda</taxon>
        <taxon>Hexapoda</taxon>
        <taxon>Insecta</taxon>
        <taxon>Pterygota</taxon>
        <taxon>Neoptera</taxon>
        <taxon>Endopterygota</taxon>
        <taxon>Diptera</taxon>
        <taxon>Nematocera</taxon>
        <taxon>Culicoidea</taxon>
        <taxon>Culicidae</taxon>
        <taxon>Anophelinae</taxon>
        <taxon>Anopheles</taxon>
    </lineage>
</organism>
<dbReference type="STRING" id="62324.A0A182RIK3"/>
<dbReference type="GO" id="GO:0005829">
    <property type="term" value="C:cytosol"/>
    <property type="evidence" value="ECO:0007669"/>
    <property type="project" value="TreeGrafter"/>
</dbReference>
<keyword evidence="5" id="KW-0072">Autophagy</keyword>
<dbReference type="PANTHER" id="PTHR14957:SF1">
    <property type="entry name" value="UBIQUITIN-LIKE-CONJUGATING ENZYME ATG10"/>
    <property type="match status" value="1"/>
</dbReference>
<evidence type="ECO:0000256" key="6">
    <source>
        <dbReference type="ARBA" id="ARBA00029833"/>
    </source>
</evidence>
<evidence type="ECO:0000256" key="5">
    <source>
        <dbReference type="ARBA" id="ARBA00023006"/>
    </source>
</evidence>
<name>A0A182RIK3_ANOFN</name>
<dbReference type="VEuPathDB" id="VectorBase:AFUN006068"/>
<dbReference type="EnsemblMetazoa" id="AFUN006068-RA">
    <property type="protein sequence ID" value="AFUN006068-PA"/>
    <property type="gene ID" value="AFUN006068"/>
</dbReference>
<dbReference type="GO" id="GO:0061651">
    <property type="term" value="F:Atg12 conjugating enzyme activity"/>
    <property type="evidence" value="ECO:0007669"/>
    <property type="project" value="TreeGrafter"/>
</dbReference>
<dbReference type="GO" id="GO:0000422">
    <property type="term" value="P:autophagy of mitochondrion"/>
    <property type="evidence" value="ECO:0007669"/>
    <property type="project" value="TreeGrafter"/>
</dbReference>
<comment type="similarity">
    <text evidence="1">Belongs to the ATG10 family.</text>
</comment>
<sequence>MHERDFTFYCDQLVAASRNCKSQWKWEYEGERSYIRLEKKQHVERTSLNPVQHTEGDMMNDFPEIEIENDPASALVKDVGRILSFEYHILYNESYEVPSLLFNIYDEGGERFNIEEAWNILHISETVPSKEMYQAITMVHHPILFRPYLNLHPCKTAELMSSLPSSVNPILSFLTSYGPYVNLELDELAFNLQTSPLT</sequence>
<dbReference type="PANTHER" id="PTHR14957">
    <property type="entry name" value="UBIQUITIN-LIKE-CONJUGATING ENZYME ATG10"/>
    <property type="match status" value="1"/>
</dbReference>
<dbReference type="VEuPathDB" id="VectorBase:AFUN2_003747"/>
<evidence type="ECO:0000256" key="2">
    <source>
        <dbReference type="ARBA" id="ARBA00021099"/>
    </source>
</evidence>
<dbReference type="Pfam" id="PF03987">
    <property type="entry name" value="Autophagy_act_C"/>
    <property type="match status" value="1"/>
</dbReference>
<evidence type="ECO:0000256" key="3">
    <source>
        <dbReference type="ARBA" id="ARBA00022679"/>
    </source>
</evidence>
<dbReference type="InterPro" id="IPR007135">
    <property type="entry name" value="Atg3/Atg10"/>
</dbReference>
<dbReference type="AlphaFoldDB" id="A0A182RIK3"/>
<keyword evidence="3" id="KW-0808">Transferase</keyword>
<accession>A0A182RIK3</accession>